<dbReference type="PANTHER" id="PTHR11071:SF561">
    <property type="entry name" value="PEPTIDYL-PROLYL CIS-TRANS ISOMERASE D-RELATED"/>
    <property type="match status" value="1"/>
</dbReference>
<dbReference type="eggNOG" id="KOG0880">
    <property type="taxonomic scope" value="Eukaryota"/>
</dbReference>
<name>H2AUQ6_KAZAF</name>
<dbReference type="PROSITE" id="PS50072">
    <property type="entry name" value="CSA_PPIASE_2"/>
    <property type="match status" value="1"/>
</dbReference>
<evidence type="ECO:0000256" key="2">
    <source>
        <dbReference type="ARBA" id="ARBA00023110"/>
    </source>
</evidence>
<dbReference type="STRING" id="1071382.H2AUQ6"/>
<dbReference type="PANTHER" id="PTHR11071">
    <property type="entry name" value="PEPTIDYL-PROLYL CIS-TRANS ISOMERASE"/>
    <property type="match status" value="1"/>
</dbReference>
<dbReference type="OrthoDB" id="193499at2759"/>
<evidence type="ECO:0000313" key="6">
    <source>
        <dbReference type="EMBL" id="CCF58106.1"/>
    </source>
</evidence>
<dbReference type="InterPro" id="IPR002130">
    <property type="entry name" value="Cyclophilin-type_PPIase_dom"/>
</dbReference>
<dbReference type="KEGG" id="kaf:KAFR_0D04580"/>
<dbReference type="GO" id="GO:0005783">
    <property type="term" value="C:endoplasmic reticulum"/>
    <property type="evidence" value="ECO:0007669"/>
    <property type="project" value="TreeGrafter"/>
</dbReference>
<dbReference type="PROSITE" id="PS00170">
    <property type="entry name" value="CSA_PPIASE_1"/>
    <property type="match status" value="1"/>
</dbReference>
<dbReference type="FunFam" id="2.40.100.10:FF:000001">
    <property type="entry name" value="Peptidyl-prolyl cis-trans isomerase"/>
    <property type="match status" value="1"/>
</dbReference>
<dbReference type="PRINTS" id="PR00153">
    <property type="entry name" value="CSAPPISMRASE"/>
</dbReference>
<dbReference type="InterPro" id="IPR024936">
    <property type="entry name" value="Cyclophilin-type_PPIase"/>
</dbReference>
<dbReference type="InterPro" id="IPR029000">
    <property type="entry name" value="Cyclophilin-like_dom_sf"/>
</dbReference>
<dbReference type="InterPro" id="IPR020892">
    <property type="entry name" value="Cyclophilin-type_PPIase_CS"/>
</dbReference>
<dbReference type="GO" id="GO:0016018">
    <property type="term" value="F:cyclosporin A binding"/>
    <property type="evidence" value="ECO:0007669"/>
    <property type="project" value="TreeGrafter"/>
</dbReference>
<evidence type="ECO:0000313" key="7">
    <source>
        <dbReference type="Proteomes" id="UP000005220"/>
    </source>
</evidence>
<feature type="signal peptide" evidence="4">
    <location>
        <begin position="1"/>
        <end position="19"/>
    </location>
</feature>
<dbReference type="PIRSF" id="PIRSF001467">
    <property type="entry name" value="Peptidylpro_ismrse"/>
    <property type="match status" value="1"/>
</dbReference>
<feature type="chain" id="PRO_5006525463" description="Peptidyl-prolyl cis-trans isomerase" evidence="4">
    <location>
        <begin position="20"/>
        <end position="203"/>
    </location>
</feature>
<dbReference type="InParanoid" id="H2AUQ6"/>
<dbReference type="AlphaFoldDB" id="H2AUQ6"/>
<keyword evidence="7" id="KW-1185">Reference proteome</keyword>
<dbReference type="EMBL" id="HE650824">
    <property type="protein sequence ID" value="CCF58106.1"/>
    <property type="molecule type" value="Genomic_DNA"/>
</dbReference>
<dbReference type="Proteomes" id="UP000005220">
    <property type="component" value="Chromosome 4"/>
</dbReference>
<evidence type="ECO:0000256" key="4">
    <source>
        <dbReference type="RuleBase" id="RU363019"/>
    </source>
</evidence>
<protein>
    <recommendedName>
        <fullName evidence="4">Peptidyl-prolyl cis-trans isomerase</fullName>
        <shortName evidence="4">PPIase</shortName>
        <ecNumber evidence="4">5.2.1.8</ecNumber>
    </recommendedName>
</protein>
<reference evidence="6 7" key="1">
    <citation type="journal article" date="2011" name="Proc. Natl. Acad. Sci. U.S.A.">
        <title>Evolutionary erosion of yeast sex chromosomes by mating-type switching accidents.</title>
        <authorList>
            <person name="Gordon J.L."/>
            <person name="Armisen D."/>
            <person name="Proux-Wera E."/>
            <person name="Oheigeartaigh S.S."/>
            <person name="Byrne K.P."/>
            <person name="Wolfe K.H."/>
        </authorList>
    </citation>
    <scope>NUCLEOTIDE SEQUENCE [LARGE SCALE GENOMIC DNA]</scope>
    <source>
        <strain evidence="7">ATCC 22294 / BCRC 22015 / CBS 2517 / CECT 1963 / NBRC 1671 / NRRL Y-8276</strain>
    </source>
</reference>
<keyword evidence="2 4" id="KW-0697">Rotamase</keyword>
<dbReference type="RefSeq" id="XP_003957241.1">
    <property type="nucleotide sequence ID" value="XM_003957192.1"/>
</dbReference>
<dbReference type="Gene3D" id="2.40.100.10">
    <property type="entry name" value="Cyclophilin-like"/>
    <property type="match status" value="1"/>
</dbReference>
<dbReference type="GO" id="GO:0000324">
    <property type="term" value="C:fungal-type vacuole"/>
    <property type="evidence" value="ECO:0007669"/>
    <property type="project" value="TreeGrafter"/>
</dbReference>
<evidence type="ECO:0000256" key="1">
    <source>
        <dbReference type="ARBA" id="ARBA00000971"/>
    </source>
</evidence>
<keyword evidence="4" id="KW-0732">Signal</keyword>
<dbReference type="FunCoup" id="H2AUQ6">
    <property type="interactions" value="271"/>
</dbReference>
<comment type="similarity">
    <text evidence="4">Belongs to the cyclophilin-type PPIase family.</text>
</comment>
<dbReference type="GeneID" id="13882430"/>
<comment type="function">
    <text evidence="4">PPIases accelerate the folding of proteins. It catalyzes the cis-trans isomerization of proline imidic peptide bonds in oligopeptides.</text>
</comment>
<sequence length="203" mass="22446">MKLLSCLLHLITFFTVAMATSGESDSPTITHKVYFDIEHGGKSMGRIVMGLYGDVVPKTVENFYQLTISKDANLGFINSIFHRVIPDFMIQGGDFTHHSGIGGKSIYGNRFPDENFKLKHSKPGMLSMANAGKDTNGSQFFITTVPTPWLDGRHVVFGEILEGMDVVSAIEHVKTDRRDKPLKDVKIVATGELSVDKVARDEL</sequence>
<accession>H2AUQ6</accession>
<feature type="domain" description="PPIase cyclophilin-type" evidence="5">
    <location>
        <begin position="34"/>
        <end position="192"/>
    </location>
</feature>
<keyword evidence="3 4" id="KW-0413">Isomerase</keyword>
<dbReference type="GO" id="GO:0003755">
    <property type="term" value="F:peptidyl-prolyl cis-trans isomerase activity"/>
    <property type="evidence" value="ECO:0007669"/>
    <property type="project" value="UniProtKB-UniRule"/>
</dbReference>
<gene>
    <name evidence="6" type="primary">KAFR0D04580</name>
    <name evidence="6" type="ORF">KAFR_0D04580</name>
</gene>
<proteinExistence type="inferred from homology"/>
<dbReference type="Pfam" id="PF00160">
    <property type="entry name" value="Pro_isomerase"/>
    <property type="match status" value="1"/>
</dbReference>
<comment type="catalytic activity">
    <reaction evidence="1 4">
        <text>[protein]-peptidylproline (omega=180) = [protein]-peptidylproline (omega=0)</text>
        <dbReference type="Rhea" id="RHEA:16237"/>
        <dbReference type="Rhea" id="RHEA-COMP:10747"/>
        <dbReference type="Rhea" id="RHEA-COMP:10748"/>
        <dbReference type="ChEBI" id="CHEBI:83833"/>
        <dbReference type="ChEBI" id="CHEBI:83834"/>
        <dbReference type="EC" id="5.2.1.8"/>
    </reaction>
</comment>
<evidence type="ECO:0000256" key="3">
    <source>
        <dbReference type="ARBA" id="ARBA00023235"/>
    </source>
</evidence>
<dbReference type="EC" id="5.2.1.8" evidence="4"/>
<dbReference type="SUPFAM" id="SSF50891">
    <property type="entry name" value="Cyclophilin-like"/>
    <property type="match status" value="1"/>
</dbReference>
<dbReference type="HOGENOM" id="CLU_012062_4_1_1"/>
<dbReference type="GO" id="GO:0006457">
    <property type="term" value="P:protein folding"/>
    <property type="evidence" value="ECO:0007669"/>
    <property type="project" value="InterPro"/>
</dbReference>
<evidence type="ECO:0000259" key="5">
    <source>
        <dbReference type="PROSITE" id="PS50072"/>
    </source>
</evidence>
<organism evidence="6 7">
    <name type="scientific">Kazachstania africana (strain ATCC 22294 / BCRC 22015 / CBS 2517 / CECT 1963 / NBRC 1671 / NRRL Y-8276)</name>
    <name type="common">Yeast</name>
    <name type="synonym">Kluyveromyces africanus</name>
    <dbReference type="NCBI Taxonomy" id="1071382"/>
    <lineage>
        <taxon>Eukaryota</taxon>
        <taxon>Fungi</taxon>
        <taxon>Dikarya</taxon>
        <taxon>Ascomycota</taxon>
        <taxon>Saccharomycotina</taxon>
        <taxon>Saccharomycetes</taxon>
        <taxon>Saccharomycetales</taxon>
        <taxon>Saccharomycetaceae</taxon>
        <taxon>Kazachstania</taxon>
    </lineage>
</organism>